<name>A0A9D1MVA8_9FIRM</name>
<evidence type="ECO:0000313" key="4">
    <source>
        <dbReference type="Proteomes" id="UP000824125"/>
    </source>
</evidence>
<feature type="domain" description="Glycosyl hydrolase family 95 catalytic" evidence="2">
    <location>
        <begin position="288"/>
        <end position="646"/>
    </location>
</feature>
<dbReference type="InterPro" id="IPR049053">
    <property type="entry name" value="AFCA-like_C"/>
</dbReference>
<dbReference type="EMBL" id="DVNM01000041">
    <property type="protein sequence ID" value="HIU69713.1"/>
    <property type="molecule type" value="Genomic_DNA"/>
</dbReference>
<protein>
    <recommendedName>
        <fullName evidence="5">Glycosyl hydrolase family 95 N-terminal domain-containing protein</fullName>
    </recommendedName>
</protein>
<evidence type="ECO:0008006" key="5">
    <source>
        <dbReference type="Google" id="ProtNLM"/>
    </source>
</evidence>
<feature type="domain" description="Alpha fucosidase A-like C-terminal" evidence="1">
    <location>
        <begin position="649"/>
        <end position="707"/>
    </location>
</feature>
<reference evidence="3" key="2">
    <citation type="journal article" date="2021" name="PeerJ">
        <title>Extensive microbial diversity within the chicken gut microbiome revealed by metagenomics and culture.</title>
        <authorList>
            <person name="Gilroy R."/>
            <person name="Ravi A."/>
            <person name="Getino M."/>
            <person name="Pursley I."/>
            <person name="Horton D.L."/>
            <person name="Alikhan N.F."/>
            <person name="Baker D."/>
            <person name="Gharbi K."/>
            <person name="Hall N."/>
            <person name="Watson M."/>
            <person name="Adriaenssens E.M."/>
            <person name="Foster-Nyarko E."/>
            <person name="Jarju S."/>
            <person name="Secka A."/>
            <person name="Antonio M."/>
            <person name="Oren A."/>
            <person name="Chaudhuri R.R."/>
            <person name="La Ragione R."/>
            <person name="Hildebrand F."/>
            <person name="Pallen M.J."/>
        </authorList>
    </citation>
    <scope>NUCLEOTIDE SEQUENCE</scope>
    <source>
        <strain evidence="3">CHK176-6737</strain>
    </source>
</reference>
<evidence type="ECO:0000313" key="3">
    <source>
        <dbReference type="EMBL" id="HIU69713.1"/>
    </source>
</evidence>
<reference evidence="3" key="1">
    <citation type="submission" date="2020-10" db="EMBL/GenBank/DDBJ databases">
        <authorList>
            <person name="Gilroy R."/>
        </authorList>
    </citation>
    <scope>NUCLEOTIDE SEQUENCE</scope>
    <source>
        <strain evidence="3">CHK176-6737</strain>
    </source>
</reference>
<dbReference type="PANTHER" id="PTHR31084">
    <property type="entry name" value="ALPHA-L-FUCOSIDASE 2"/>
    <property type="match status" value="1"/>
</dbReference>
<dbReference type="GO" id="GO:0004560">
    <property type="term" value="F:alpha-L-fucosidase activity"/>
    <property type="evidence" value="ECO:0007669"/>
    <property type="project" value="TreeGrafter"/>
</dbReference>
<evidence type="ECO:0000259" key="1">
    <source>
        <dbReference type="Pfam" id="PF21307"/>
    </source>
</evidence>
<dbReference type="AlphaFoldDB" id="A0A9D1MVA8"/>
<sequence length="739" mass="83351">MEKDRLHIPHKISRWDEGIPMSNGEIGCLLFGSSKRLVLSLDRGDIWDCSRSPEQTPGFTYENLVKWAKAGDIKSIQKTFDRPYNLPVPTKLPAGRIELCLPGNADVCSFRLDLSAAQATFENDAARVCTFVHATEHVGMMRLNVSSVRLRLVRPKFGKRSGLQKWMKWLCAIPAAFNTNKLSSVCYPQATEKEIDTGNIHIQYFVQPLNDGGAFGIAAGSAPAGPKQTEIAYYAYFSKDAATVPKVLQARITAALKKGYAALFDTHKAWWANYYAQSSVHVPDVYIQNRYNLGNYLLGSASRSGGYPMPLQGLWTACDDKHLPPWKGDYHHDLNTQLTYYSYLKANHLEQGRCYLDYLASLTKRARDFAASFYNADGICLPSVMDIKGYALGGWAMYSLSPTNQLWLCQAFERYYTYTGDKVFLEQTAYPFMVQSARCILSLLREDNAGYYVLPVSSSPEIHDNSIKAFLTPNSNYDQALLLYIFQALSRLADVLQKTQDAQLWRETLRKLRPLAVNENHVLRLSPDEDLLESHRHQSHAMAIHPLRLLDPADKQDLAVIESTVNYTYGLGQKAYTGYSWAWMAEFFTVLKNGNQALHCLETFWKYYCAQNNSFHLNWDKRTNPSERPFTLEGNFCALDALQEMLLYSEHGVIELFPAVPDKWQDLSFKTLRAWGGVLVSAEMADGRLQSAQFTAQNDVAFVLRGAFADHKFHGGQVTLQPDGVQVHISAGKTVTLEK</sequence>
<dbReference type="InterPro" id="IPR008928">
    <property type="entry name" value="6-hairpin_glycosidase_sf"/>
</dbReference>
<accession>A0A9D1MVA8</accession>
<gene>
    <name evidence="3" type="ORF">IAD23_07145</name>
</gene>
<evidence type="ECO:0000259" key="2">
    <source>
        <dbReference type="Pfam" id="PF22124"/>
    </source>
</evidence>
<organism evidence="3 4">
    <name type="scientific">Candidatus Scybalenecus merdavium</name>
    <dbReference type="NCBI Taxonomy" id="2840939"/>
    <lineage>
        <taxon>Bacteria</taxon>
        <taxon>Bacillati</taxon>
        <taxon>Bacillota</taxon>
        <taxon>Clostridia</taxon>
        <taxon>Eubacteriales</taxon>
        <taxon>Oscillospiraceae</taxon>
        <taxon>Oscillospiraceae incertae sedis</taxon>
        <taxon>Candidatus Scybalenecus</taxon>
    </lineage>
</organism>
<comment type="caution">
    <text evidence="3">The sequence shown here is derived from an EMBL/GenBank/DDBJ whole genome shotgun (WGS) entry which is preliminary data.</text>
</comment>
<dbReference type="Pfam" id="PF21307">
    <property type="entry name" value="Glyco_hydro_95_C"/>
    <property type="match status" value="1"/>
</dbReference>
<dbReference type="Proteomes" id="UP000824125">
    <property type="component" value="Unassembled WGS sequence"/>
</dbReference>
<proteinExistence type="predicted"/>
<dbReference type="InterPro" id="IPR012341">
    <property type="entry name" value="6hp_glycosidase-like_sf"/>
</dbReference>
<dbReference type="SUPFAM" id="SSF48208">
    <property type="entry name" value="Six-hairpin glycosidases"/>
    <property type="match status" value="1"/>
</dbReference>
<dbReference type="Pfam" id="PF22124">
    <property type="entry name" value="Glyco_hydro_95_cat"/>
    <property type="match status" value="1"/>
</dbReference>
<dbReference type="GO" id="GO:0005975">
    <property type="term" value="P:carbohydrate metabolic process"/>
    <property type="evidence" value="ECO:0007669"/>
    <property type="project" value="InterPro"/>
</dbReference>
<dbReference type="Gene3D" id="1.50.10.10">
    <property type="match status" value="1"/>
</dbReference>
<dbReference type="PANTHER" id="PTHR31084:SF0">
    <property type="entry name" value="ALPHA-L-FUCOSIDASE 2"/>
    <property type="match status" value="1"/>
</dbReference>
<dbReference type="InterPro" id="IPR054363">
    <property type="entry name" value="GH95_cat"/>
</dbReference>